<dbReference type="InterPro" id="IPR016036">
    <property type="entry name" value="Malonyl_transacylase_ACP-bd"/>
</dbReference>
<feature type="domain" description="Ketosynthase family 3 (KS3)" evidence="4">
    <location>
        <begin position="24"/>
        <end position="479"/>
    </location>
</feature>
<dbReference type="InterPro" id="IPR014031">
    <property type="entry name" value="Ketoacyl_synth_C"/>
</dbReference>
<proteinExistence type="predicted"/>
<keyword evidence="3" id="KW-0808">Transferase</keyword>
<reference evidence="5 6" key="1">
    <citation type="journal article" date="2019" name="Int. J. Syst. Evol. Microbiol.">
        <title>The Global Catalogue of Microorganisms (GCM) 10K type strain sequencing project: providing services to taxonomists for standard genome sequencing and annotation.</title>
        <authorList>
            <consortium name="The Broad Institute Genomics Platform"/>
            <consortium name="The Broad Institute Genome Sequencing Center for Infectious Disease"/>
            <person name="Wu L."/>
            <person name="Ma J."/>
        </authorList>
    </citation>
    <scope>NUCLEOTIDE SEQUENCE [LARGE SCALE GENOMIC DNA]</scope>
    <source>
        <strain evidence="5 6">JCM 15503</strain>
    </source>
</reference>
<dbReference type="Pfam" id="PF14765">
    <property type="entry name" value="PS-DH"/>
    <property type="match status" value="1"/>
</dbReference>
<evidence type="ECO:0000313" key="6">
    <source>
        <dbReference type="Proteomes" id="UP001500279"/>
    </source>
</evidence>
<dbReference type="Pfam" id="PF16197">
    <property type="entry name" value="KAsynt_C_assoc"/>
    <property type="match status" value="1"/>
</dbReference>
<dbReference type="InterPro" id="IPR037143">
    <property type="entry name" value="4-PPantetheinyl_Trfase_dom_sf"/>
</dbReference>
<dbReference type="InterPro" id="IPR020841">
    <property type="entry name" value="PKS_Beta-ketoAc_synthase_dom"/>
</dbReference>
<dbReference type="EMBL" id="BAAAEW010000007">
    <property type="protein sequence ID" value="GAA0747639.1"/>
    <property type="molecule type" value="Genomic_DNA"/>
</dbReference>
<comment type="caution">
    <text evidence="5">The sequence shown here is derived from an EMBL/GenBank/DDBJ whole genome shotgun (WGS) entry which is preliminary data.</text>
</comment>
<dbReference type="InterPro" id="IPR016039">
    <property type="entry name" value="Thiolase-like"/>
</dbReference>
<dbReference type="PANTHER" id="PTHR43074:SF1">
    <property type="entry name" value="BETA-KETOACYL SYNTHASE FAMILY PROTEIN-RELATED"/>
    <property type="match status" value="1"/>
</dbReference>
<dbReference type="Pfam" id="PF01648">
    <property type="entry name" value="ACPS"/>
    <property type="match status" value="1"/>
</dbReference>
<dbReference type="InterPro" id="IPR016035">
    <property type="entry name" value="Acyl_Trfase/lysoPLipase"/>
</dbReference>
<dbReference type="Gene3D" id="3.90.470.20">
    <property type="entry name" value="4'-phosphopantetheinyl transferase domain"/>
    <property type="match status" value="2"/>
</dbReference>
<dbReference type="SUPFAM" id="SSF55048">
    <property type="entry name" value="Probable ACP-binding domain of malonyl-CoA ACP transacylase"/>
    <property type="match status" value="1"/>
</dbReference>
<dbReference type="InterPro" id="IPR049551">
    <property type="entry name" value="PKS_DH_C"/>
</dbReference>
<accession>A0ABN1JWC3</accession>
<dbReference type="InterPro" id="IPR018201">
    <property type="entry name" value="Ketoacyl_synth_AS"/>
</dbReference>
<dbReference type="Gene3D" id="3.30.70.3290">
    <property type="match status" value="1"/>
</dbReference>
<dbReference type="Proteomes" id="UP001500279">
    <property type="component" value="Unassembled WGS sequence"/>
</dbReference>
<keyword evidence="6" id="KW-1185">Reference proteome</keyword>
<dbReference type="CDD" id="cd00833">
    <property type="entry name" value="PKS"/>
    <property type="match status" value="1"/>
</dbReference>
<protein>
    <submittedName>
        <fullName evidence="5">Beta-ketoacyl synthase N-terminal-like domain-containing protein</fullName>
    </submittedName>
</protein>
<dbReference type="Gene3D" id="3.10.129.110">
    <property type="entry name" value="Polyketide synthase dehydratase"/>
    <property type="match status" value="1"/>
</dbReference>
<dbReference type="InterPro" id="IPR052568">
    <property type="entry name" value="PKS-FAS_Synthase"/>
</dbReference>
<dbReference type="Pfam" id="PF00109">
    <property type="entry name" value="ketoacyl-synt"/>
    <property type="match status" value="1"/>
</dbReference>
<dbReference type="SUPFAM" id="SSF56214">
    <property type="entry name" value="4'-phosphopantetheinyl transferase"/>
    <property type="match status" value="2"/>
</dbReference>
<dbReference type="Gene3D" id="3.40.47.10">
    <property type="match status" value="1"/>
</dbReference>
<evidence type="ECO:0000313" key="5">
    <source>
        <dbReference type="EMBL" id="GAA0747639.1"/>
    </source>
</evidence>
<evidence type="ECO:0000256" key="2">
    <source>
        <dbReference type="ARBA" id="ARBA00022553"/>
    </source>
</evidence>
<dbReference type="InterPro" id="IPR032821">
    <property type="entry name" value="PKS_assoc"/>
</dbReference>
<dbReference type="PROSITE" id="PS00606">
    <property type="entry name" value="KS3_1"/>
    <property type="match status" value="1"/>
</dbReference>
<gene>
    <name evidence="5" type="ORF">GCM10009107_16350</name>
</gene>
<dbReference type="Pfam" id="PF02801">
    <property type="entry name" value="Ketoacyl-synt_C"/>
    <property type="match status" value="1"/>
</dbReference>
<dbReference type="Gene3D" id="3.30.70.250">
    <property type="entry name" value="Malonyl-CoA ACP transacylase, ACP-binding"/>
    <property type="match status" value="1"/>
</dbReference>
<evidence type="ECO:0000256" key="1">
    <source>
        <dbReference type="ARBA" id="ARBA00022450"/>
    </source>
</evidence>
<dbReference type="SUPFAM" id="SSF52151">
    <property type="entry name" value="FabD/lysophospholipase-like"/>
    <property type="match status" value="1"/>
</dbReference>
<dbReference type="InterPro" id="IPR014030">
    <property type="entry name" value="Ketoacyl_synth_N"/>
</dbReference>
<dbReference type="SMART" id="SM00827">
    <property type="entry name" value="PKS_AT"/>
    <property type="match status" value="1"/>
</dbReference>
<evidence type="ECO:0000259" key="4">
    <source>
        <dbReference type="PROSITE" id="PS52004"/>
    </source>
</evidence>
<dbReference type="PANTHER" id="PTHR43074">
    <property type="entry name" value="OMEGA-3 POLYUNSATURATED FATTY ACID SYNTHASE PFAB-RELATED"/>
    <property type="match status" value="1"/>
</dbReference>
<dbReference type="SUPFAM" id="SSF53901">
    <property type="entry name" value="Thiolase-like"/>
    <property type="match status" value="1"/>
</dbReference>
<sequence>MRTMTESTQGAAATGGISSKADVPAAVAIIGMACMYPQAGSMHAFWRNIIGGVDAITEPVESWDAQRYLDTGRIKTPFGGYLKDLYRFDPREFGIMPNSLDGGEPDQFLALKVAGDALRDAGGRYADPKYDHRDTGIVLGHSTYLHRGQGTLIQNHIVVDQTIEILRASCPHMTEEQIEAVRSMLAKKLPAASADIAPGLVPNVMTGRIANRLNLKGPNYLVDAACSSSLLAVNAAMDELRLGRSKLMLAGGVNASLPAEVSVIFTQLGALSGRGKVRPFEKGSDGTLLGEGLGIVALKLLDEALADGDRIYAVVRGVGQSSDGRGTGLLAPSMEGESLAMKRAYSDCGVDPSTISLIEAHGTGIPLGDKTEIGALKSIFGERTAEQGTIALGSVKSMISHTIPAAGMAGLIKSALALHHKVLPPMLCGEINPDLGIDQTPMYINNQTGPWIAPQGAPRRAGVNSFGFGGINTHAVLEEAPAAALSPQRFMPWSAELFVLSADSAEALKTRVAEVQALIEARHDLTLSDLAGTLAATDAQAACRLALVASDKASLSKQLTQAVKKLSDGNPNWSTRNGMVYSSQPMQGKLAFIFPGEGSQYPGMLGDLALCFDDVRNWLDFWCSLYPDQPGERRTDIAYPPSTGLSAERRAMLERRMNDMDVGSEAVFVGGQALNQLLGTLGVQPDVMLGHSSGESSALAASGAIPAATPQELAEFIRELNKVYRAELADGSIPTGALLAVGALPREQLDGFVAEAGAGVYVAMDNCANQVILYGSAEAMAALQAKLTQVGAICMMLPFDRGYHTPAFDTVTKAFLKYYRAIKLGAPRVPMYSCASANLFPEGTTALRQQAAAQWSTTVRFRETIQKMHDDGVRWFIEVGPSANLTAFVNDILAGREYTAIATNQRRRSGMEQLLSVLGQLWVHQKPVGLATLFNGRKLNTVELTDLTVPAPKGVLLDNTMPQMHLNEGERCRLRDLAALPSEAVPVAAPVLAALPPAVQAPVAAAVVPVEAPAPMEELSPLDSEVALRGQVMGEYFDVMRGFLEQQRAVMDRLPIESDWDESAEAVAAEQDPVAAAMGFLDEILEFDEEHLVARSALSLERDNFLRDHVLSGRVSADDPQLVGLSCVPLMVSLEIMAQAAAALAGSVNVCVIENVRAFDWIALDDGEIELKVQAKVMNREQQRFSALLSGPSGRLVSAEFRFAPVWQLPAASNLTEWRSSLWNDQELYTCGMFHGPVFHSIEHIHGWDDAGIDCALSPVSLDSFFTPGQQATLVLNPVLLDAMGQLAAFWIAQYVGTDFNCFPSTIDRIELYTPCPNAQPGMQLRARHYSLDASNNEVSAPRAWQFECLDASGQPLVRVNKLVNIFFSVPNRFYQVRRDPLNGWLGQPLAAGAEKGTLLWRLEHLPEDFCAQSGNIFLRILAHIYLSVEEREEWAALTGSVRRKREWLLGRACLKEAVRQWIQLQTGQLLYSSDILVGHDELGAPWVDGWWRDHLVPAPQVSLSHNEAGSLVAVNHPDAPVGVDAEQHGRIQNPELFATSLTAAERAALAALPADQQAGRLLALWCAKEAAAKCLGLGLQGQPEAFAVEFLDAAGLQARVSHAQALLAVTIYRDEGSLIALATESGDRVEVH</sequence>
<dbReference type="Pfam" id="PF00698">
    <property type="entry name" value="Acyl_transf_1"/>
    <property type="match status" value="1"/>
</dbReference>
<evidence type="ECO:0000256" key="3">
    <source>
        <dbReference type="ARBA" id="ARBA00022679"/>
    </source>
</evidence>
<dbReference type="PROSITE" id="PS51257">
    <property type="entry name" value="PROKAR_LIPOPROTEIN"/>
    <property type="match status" value="1"/>
</dbReference>
<organism evidence="5 6">
    <name type="scientific">Ideonella azotifigens</name>
    <dbReference type="NCBI Taxonomy" id="513160"/>
    <lineage>
        <taxon>Bacteria</taxon>
        <taxon>Pseudomonadati</taxon>
        <taxon>Pseudomonadota</taxon>
        <taxon>Betaproteobacteria</taxon>
        <taxon>Burkholderiales</taxon>
        <taxon>Sphaerotilaceae</taxon>
        <taxon>Ideonella</taxon>
    </lineage>
</organism>
<dbReference type="Gene3D" id="3.40.366.10">
    <property type="entry name" value="Malonyl-Coenzyme A Acyl Carrier Protein, domain 2"/>
    <property type="match status" value="1"/>
</dbReference>
<dbReference type="InterPro" id="IPR042104">
    <property type="entry name" value="PKS_dehydratase_sf"/>
</dbReference>
<dbReference type="SMART" id="SM00825">
    <property type="entry name" value="PKS_KS"/>
    <property type="match status" value="1"/>
</dbReference>
<dbReference type="PROSITE" id="PS52004">
    <property type="entry name" value="KS3_2"/>
    <property type="match status" value="1"/>
</dbReference>
<keyword evidence="1" id="KW-0596">Phosphopantetheine</keyword>
<dbReference type="InterPro" id="IPR008278">
    <property type="entry name" value="4-PPantetheinyl_Trfase_dom"/>
</dbReference>
<keyword evidence="2" id="KW-0597">Phosphoprotein</keyword>
<dbReference type="InterPro" id="IPR014043">
    <property type="entry name" value="Acyl_transferase_dom"/>
</dbReference>
<name>A0ABN1JWC3_9BURK</name>
<dbReference type="InterPro" id="IPR001227">
    <property type="entry name" value="Ac_transferase_dom_sf"/>
</dbReference>